<gene>
    <name evidence="2" type="ORF">AFUS01_LOCUS35020</name>
</gene>
<reference evidence="2" key="1">
    <citation type="submission" date="2021-06" db="EMBL/GenBank/DDBJ databases">
        <authorList>
            <person name="Hodson N. C."/>
            <person name="Mongue J. A."/>
            <person name="Jaron S. K."/>
        </authorList>
    </citation>
    <scope>NUCLEOTIDE SEQUENCE</scope>
</reference>
<feature type="compositionally biased region" description="Basic and acidic residues" evidence="1">
    <location>
        <begin position="568"/>
        <end position="589"/>
    </location>
</feature>
<proteinExistence type="predicted"/>
<feature type="compositionally biased region" description="Low complexity" evidence="1">
    <location>
        <begin position="511"/>
        <end position="522"/>
    </location>
</feature>
<dbReference type="Proteomes" id="UP000708208">
    <property type="component" value="Unassembled WGS sequence"/>
</dbReference>
<evidence type="ECO:0000256" key="1">
    <source>
        <dbReference type="SAM" id="MobiDB-lite"/>
    </source>
</evidence>
<keyword evidence="3" id="KW-1185">Reference proteome</keyword>
<dbReference type="EMBL" id="CAJVCH010534347">
    <property type="protein sequence ID" value="CAG7824884.1"/>
    <property type="molecule type" value="Genomic_DNA"/>
</dbReference>
<feature type="region of interest" description="Disordered" evidence="1">
    <location>
        <begin position="537"/>
        <end position="589"/>
    </location>
</feature>
<evidence type="ECO:0000313" key="3">
    <source>
        <dbReference type="Proteomes" id="UP000708208"/>
    </source>
</evidence>
<comment type="caution">
    <text evidence="2">The sequence shown here is derived from an EMBL/GenBank/DDBJ whole genome shotgun (WGS) entry which is preliminary data.</text>
</comment>
<dbReference type="AlphaFoldDB" id="A0A8J2LKN8"/>
<feature type="region of interest" description="Disordered" evidence="1">
    <location>
        <begin position="493"/>
        <end position="522"/>
    </location>
</feature>
<protein>
    <submittedName>
        <fullName evidence="2">Uncharacterized protein</fullName>
    </submittedName>
</protein>
<accession>A0A8J2LKN8</accession>
<evidence type="ECO:0000313" key="2">
    <source>
        <dbReference type="EMBL" id="CAG7824884.1"/>
    </source>
</evidence>
<sequence>MGCNSYIIKERQKMGFLTCLNSENFHEHDLSPSSHKIPELPSVNIGIYLDENSITVGTIETRNIPEIILQIPAGITFFNEQIVIGGNVEKNQQESNYFPLKELIKDISQQTPKIVLNSAEFSLSKEEVLVIFFQKLLFQIKSRKNVKSVEHVVFSSLLALTSLEKERLKISLEAAGVTSVRIVSSLLTTAIAHAGEINFYTRTPEIQKSLFVAQYTETSFFLSIVDITQDFIATKRCFSSANLIESQDGAFMQYHKSLFNNRTLKPTQAHYVLKAYKKACRVLCSEKTLKKINLKILKPSGQNCFLDDILSSIFDEVNVQEAFAKSGPLTGACLLASKRTPGSVLPSSVSVCDAGFTNLIFSQALSTTKRSVRKIGNFCPRLILDLKVPAALIKPTDIVLQEEFLKNKLFTTVGKYSLRIKNQMRSGVAPVRLKCLIDQDGIFRVELGDRELDAIWTRLNDPNVKFGEDSPVNSILSYYQSIQEIATTEIAEAPVELNEVSEETADETRSLAESGSESEAEFYSANNTQFTAQGEAIQEDSEVPEVAFPSTQISSVESESSESEEETLSDRESTKVEPNTEKESTEIESVKELAEVVSEEEPAEFESGKEIAEKPYEELFFEEYSVPPQIKIFQDEADVKNVTEPAENLSQMFDSIRSYNFGTATLKNKTDLWLIEAEFQYDSSIMEFKPKEKSRSGIQRIHERLKVDAVDDFKLKFRKHGLELKQDLLDDLETNLNNKFQKLIDGLGAGNTHDIFFREMSGSLESSL</sequence>
<organism evidence="2 3">
    <name type="scientific">Allacma fusca</name>
    <dbReference type="NCBI Taxonomy" id="39272"/>
    <lineage>
        <taxon>Eukaryota</taxon>
        <taxon>Metazoa</taxon>
        <taxon>Ecdysozoa</taxon>
        <taxon>Arthropoda</taxon>
        <taxon>Hexapoda</taxon>
        <taxon>Collembola</taxon>
        <taxon>Symphypleona</taxon>
        <taxon>Sminthuridae</taxon>
        <taxon>Allacma</taxon>
    </lineage>
</organism>
<name>A0A8J2LKN8_9HEXA</name>